<proteinExistence type="inferred from homology"/>
<dbReference type="Gene3D" id="1.25.10.10">
    <property type="entry name" value="Leucine-rich Repeat Variant"/>
    <property type="match status" value="1"/>
</dbReference>
<gene>
    <name evidence="11" type="ORF">CHYS00102_LOCUS12454</name>
</gene>
<comment type="similarity">
    <text evidence="3">Belongs to the importin beta family. Importin beta-1 subfamily.</text>
</comment>
<evidence type="ECO:0000259" key="10">
    <source>
        <dbReference type="PROSITE" id="PS50166"/>
    </source>
</evidence>
<dbReference type="Pfam" id="PF13513">
    <property type="entry name" value="HEAT_EZ"/>
    <property type="match status" value="1"/>
</dbReference>
<evidence type="ECO:0000256" key="7">
    <source>
        <dbReference type="ARBA" id="ARBA00022927"/>
    </source>
</evidence>
<dbReference type="PANTHER" id="PTHR10527">
    <property type="entry name" value="IMPORTIN BETA"/>
    <property type="match status" value="1"/>
</dbReference>
<evidence type="ECO:0000256" key="1">
    <source>
        <dbReference type="ARBA" id="ARBA00004123"/>
    </source>
</evidence>
<evidence type="ECO:0000256" key="3">
    <source>
        <dbReference type="ARBA" id="ARBA00010907"/>
    </source>
</evidence>
<protein>
    <recommendedName>
        <fullName evidence="10">Importin N-terminal domain-containing protein</fullName>
    </recommendedName>
</protein>
<comment type="subcellular location">
    <subcellularLocation>
        <location evidence="2">Cytoplasm</location>
    </subcellularLocation>
    <subcellularLocation>
        <location evidence="1">Nucleus</location>
    </subcellularLocation>
</comment>
<keyword evidence="4" id="KW-0813">Transport</keyword>
<dbReference type="PROSITE" id="PS50077">
    <property type="entry name" value="HEAT_REPEAT"/>
    <property type="match status" value="1"/>
</dbReference>
<dbReference type="AlphaFoldDB" id="A0A7S1BFW6"/>
<dbReference type="SMART" id="SM00913">
    <property type="entry name" value="IBN_N"/>
    <property type="match status" value="1"/>
</dbReference>
<feature type="domain" description="Importin N-terminal" evidence="10">
    <location>
        <begin position="22"/>
        <end position="102"/>
    </location>
</feature>
<accession>A0A7S1BFW6</accession>
<organism evidence="11">
    <name type="scientific">Corethron hystrix</name>
    <dbReference type="NCBI Taxonomy" id="216773"/>
    <lineage>
        <taxon>Eukaryota</taxon>
        <taxon>Sar</taxon>
        <taxon>Stramenopiles</taxon>
        <taxon>Ochrophyta</taxon>
        <taxon>Bacillariophyta</taxon>
        <taxon>Coscinodiscophyceae</taxon>
        <taxon>Corethrophycidae</taxon>
        <taxon>Corethrales</taxon>
        <taxon>Corethraceae</taxon>
        <taxon>Corethron</taxon>
    </lineage>
</organism>
<evidence type="ECO:0000256" key="6">
    <source>
        <dbReference type="ARBA" id="ARBA00022737"/>
    </source>
</evidence>
<dbReference type="Pfam" id="PF03810">
    <property type="entry name" value="IBN_N"/>
    <property type="match status" value="1"/>
</dbReference>
<reference evidence="11" key="1">
    <citation type="submission" date="2021-01" db="EMBL/GenBank/DDBJ databases">
        <authorList>
            <person name="Corre E."/>
            <person name="Pelletier E."/>
            <person name="Niang G."/>
            <person name="Scheremetjew M."/>
            <person name="Finn R."/>
            <person name="Kale V."/>
            <person name="Holt S."/>
            <person name="Cochrane G."/>
            <person name="Meng A."/>
            <person name="Brown T."/>
            <person name="Cohen L."/>
        </authorList>
    </citation>
    <scope>NUCLEOTIDE SEQUENCE</scope>
    <source>
        <strain evidence="11">308</strain>
    </source>
</reference>
<keyword evidence="5" id="KW-0963">Cytoplasm</keyword>
<evidence type="ECO:0000313" key="11">
    <source>
        <dbReference type="EMBL" id="CAD8885257.1"/>
    </source>
</evidence>
<name>A0A7S1BFW6_9STRA</name>
<dbReference type="FunFam" id="1.25.10.10:FF:000027">
    <property type="entry name" value="Importin subunit beta-1"/>
    <property type="match status" value="1"/>
</dbReference>
<keyword evidence="7" id="KW-0653">Protein transport</keyword>
<dbReference type="PROSITE" id="PS50166">
    <property type="entry name" value="IMPORTIN_B_NT"/>
    <property type="match status" value="1"/>
</dbReference>
<dbReference type="InterPro" id="IPR057672">
    <property type="entry name" value="TPR_IPO4/5"/>
</dbReference>
<dbReference type="InterPro" id="IPR058584">
    <property type="entry name" value="IMB1_TNPO1-like_TPR"/>
</dbReference>
<evidence type="ECO:0000256" key="9">
    <source>
        <dbReference type="PROSITE-ProRule" id="PRU00103"/>
    </source>
</evidence>
<dbReference type="InterPro" id="IPR040122">
    <property type="entry name" value="Importin_beta"/>
</dbReference>
<feature type="repeat" description="HEAT" evidence="9">
    <location>
        <begin position="131"/>
        <end position="169"/>
    </location>
</feature>
<dbReference type="SUPFAM" id="SSF48371">
    <property type="entry name" value="ARM repeat"/>
    <property type="match status" value="1"/>
</dbReference>
<dbReference type="InterPro" id="IPR016024">
    <property type="entry name" value="ARM-type_fold"/>
</dbReference>
<evidence type="ECO:0000256" key="2">
    <source>
        <dbReference type="ARBA" id="ARBA00004496"/>
    </source>
</evidence>
<evidence type="ECO:0000256" key="8">
    <source>
        <dbReference type="ARBA" id="ARBA00023242"/>
    </source>
</evidence>
<dbReference type="GO" id="GO:0031267">
    <property type="term" value="F:small GTPase binding"/>
    <property type="evidence" value="ECO:0007669"/>
    <property type="project" value="InterPro"/>
</dbReference>
<dbReference type="Pfam" id="PF25574">
    <property type="entry name" value="TPR_IMB1"/>
    <property type="match status" value="1"/>
</dbReference>
<dbReference type="Pfam" id="PF25780">
    <property type="entry name" value="TPR_IPO5"/>
    <property type="match status" value="1"/>
</dbReference>
<keyword evidence="6" id="KW-0677">Repeat</keyword>
<dbReference type="InterPro" id="IPR021133">
    <property type="entry name" value="HEAT_type_2"/>
</dbReference>
<evidence type="ECO:0000256" key="5">
    <source>
        <dbReference type="ARBA" id="ARBA00022490"/>
    </source>
</evidence>
<keyword evidence="8" id="KW-0539">Nucleus</keyword>
<sequence length="862" mass="94541">MADLAATLLACQNPDPNIRNAAEQALLTAEQNNLPQFMTALIQELGTEGRDINGRQLAGLHLKNLLAAKDSTIRATKVQTWRDMDPAGKVQIKASLLQILSSSEYTARHTAAQAAAEIAAIDLPESAWPELIPYLLKTVTDSGEDSLKTTALECLGFTSERLDSDEIDQATINLMLTAIVDGIRPDRSNDIRLAAAVALRHSLLFTRSNFDNKSERDMIMQTICEATQCTDQRVRSAAYECIVQIAFCYYEKLTDYMTTLAQLTFGAISGEQDEVAMQAVEFWSTLCEEEIDIMDETADLTEQGIPAQRVSSNYISAALEHLVPLLVKTLTKQDDDVDDDQNWNLAMAGATCIGLISNTVEDQIVDVIMPFVLQNIKNTEWRMREAATMAFSCILEGPSTDKIGQFVNQSIPVLIEALKDPHPMVKDTSAWTLGRICDLHVRCIPNEALPQLVQGLASVLMTESPSVSSKACFALHNLAAAFDAETGSSNALSPYVGKLLETLLAVTEREDWEESNLRFSAYEAVNMLIKNSAQDCKPILIQMLPLIIERLKATFSMTVLTNEEKEAKEGLQGLLCGVIQVTTQHLGSDVGPFANSIMENLLKVFESRNATAHGEAYLAIAALANELEGHFNIYMSHLHAYLMMGLRNAEAYQICSVAVGVVGDIARAIESQIQPFCNEIMTSLLENLQNPNLNRSVKPDVLSCIGDVALAINGAFEPYLQATLTMLLQASQTKAPDDDDDLIEYVNGLREGILEAYTGIIQGLKDGNKVDLLVPYTEHMMGFLEMLANDPNHDEAVLRTSIGCLGDLSSALGSRVRDYVSRPFVQTLLKEGVDTEVPTVIETVEWVNSIITQIQSTSGQVM</sequence>
<evidence type="ECO:0000256" key="4">
    <source>
        <dbReference type="ARBA" id="ARBA00022448"/>
    </source>
</evidence>
<dbReference type="GO" id="GO:0006606">
    <property type="term" value="P:protein import into nucleus"/>
    <property type="evidence" value="ECO:0007669"/>
    <property type="project" value="InterPro"/>
</dbReference>
<dbReference type="GO" id="GO:0005737">
    <property type="term" value="C:cytoplasm"/>
    <property type="evidence" value="ECO:0007669"/>
    <property type="project" value="UniProtKB-SubCell"/>
</dbReference>
<dbReference type="EMBL" id="HBFR01017071">
    <property type="protein sequence ID" value="CAD8885257.1"/>
    <property type="molecule type" value="Transcribed_RNA"/>
</dbReference>
<dbReference type="InterPro" id="IPR011989">
    <property type="entry name" value="ARM-like"/>
</dbReference>
<dbReference type="InterPro" id="IPR001494">
    <property type="entry name" value="Importin-beta_N"/>
</dbReference>